<sequence length="55" mass="6288">MCASKSMASISDFDMCLRVRPCLGQWHQYVATCKTTSGMLALYYLCDYLCFLSNF</sequence>
<accession>A0A0B0NP82</accession>
<protein>
    <submittedName>
        <fullName evidence="1">Uncharacterized protein</fullName>
    </submittedName>
</protein>
<evidence type="ECO:0000313" key="2">
    <source>
        <dbReference type="Proteomes" id="UP000032142"/>
    </source>
</evidence>
<dbReference type="EMBL" id="KN398460">
    <property type="protein sequence ID" value="KHG12871.1"/>
    <property type="molecule type" value="Genomic_DNA"/>
</dbReference>
<dbReference type="Proteomes" id="UP000032142">
    <property type="component" value="Unassembled WGS sequence"/>
</dbReference>
<keyword evidence="2" id="KW-1185">Reference proteome</keyword>
<reference evidence="2" key="1">
    <citation type="submission" date="2014-09" db="EMBL/GenBank/DDBJ databases">
        <authorList>
            <person name="Mudge J."/>
            <person name="Ramaraj T."/>
            <person name="Lindquist I.E."/>
            <person name="Bharti A.K."/>
            <person name="Sundararajan A."/>
            <person name="Cameron C.T."/>
            <person name="Woodward J.E."/>
            <person name="May G.D."/>
            <person name="Brubaker C."/>
            <person name="Broadhvest J."/>
            <person name="Wilkins T.A."/>
        </authorList>
    </citation>
    <scope>NUCLEOTIDE SEQUENCE</scope>
    <source>
        <strain evidence="2">cv. AKA8401</strain>
    </source>
</reference>
<gene>
    <name evidence="1" type="ORF">F383_17319</name>
</gene>
<dbReference type="AlphaFoldDB" id="A0A0B0NP82"/>
<name>A0A0B0NP82_GOSAR</name>
<organism evidence="1 2">
    <name type="scientific">Gossypium arboreum</name>
    <name type="common">Tree cotton</name>
    <name type="synonym">Gossypium nanking</name>
    <dbReference type="NCBI Taxonomy" id="29729"/>
    <lineage>
        <taxon>Eukaryota</taxon>
        <taxon>Viridiplantae</taxon>
        <taxon>Streptophyta</taxon>
        <taxon>Embryophyta</taxon>
        <taxon>Tracheophyta</taxon>
        <taxon>Spermatophyta</taxon>
        <taxon>Magnoliopsida</taxon>
        <taxon>eudicotyledons</taxon>
        <taxon>Gunneridae</taxon>
        <taxon>Pentapetalae</taxon>
        <taxon>rosids</taxon>
        <taxon>malvids</taxon>
        <taxon>Malvales</taxon>
        <taxon>Malvaceae</taxon>
        <taxon>Malvoideae</taxon>
        <taxon>Gossypium</taxon>
    </lineage>
</organism>
<proteinExistence type="predicted"/>
<evidence type="ECO:0000313" key="1">
    <source>
        <dbReference type="EMBL" id="KHG12871.1"/>
    </source>
</evidence>